<dbReference type="EMBL" id="GBXM01004859">
    <property type="protein sequence ID" value="JAI03719.1"/>
    <property type="molecule type" value="Transcribed_RNA"/>
</dbReference>
<organism evidence="1">
    <name type="scientific">Anguilla anguilla</name>
    <name type="common">European freshwater eel</name>
    <name type="synonym">Muraena anguilla</name>
    <dbReference type="NCBI Taxonomy" id="7936"/>
    <lineage>
        <taxon>Eukaryota</taxon>
        <taxon>Metazoa</taxon>
        <taxon>Chordata</taxon>
        <taxon>Craniata</taxon>
        <taxon>Vertebrata</taxon>
        <taxon>Euteleostomi</taxon>
        <taxon>Actinopterygii</taxon>
        <taxon>Neopterygii</taxon>
        <taxon>Teleostei</taxon>
        <taxon>Anguilliformes</taxon>
        <taxon>Anguillidae</taxon>
        <taxon>Anguilla</taxon>
    </lineage>
</organism>
<dbReference type="AlphaFoldDB" id="A0A0E9XPS7"/>
<sequence length="50" mass="5589">MNVCICGFVLFSQGLKYFVVVLLAACLYACKHVRSCSQKHTARIFISFGD</sequence>
<accession>A0A0E9XPS7</accession>
<name>A0A0E9XPS7_ANGAN</name>
<proteinExistence type="predicted"/>
<reference evidence="1" key="1">
    <citation type="submission" date="2014-11" db="EMBL/GenBank/DDBJ databases">
        <authorList>
            <person name="Amaro Gonzalez C."/>
        </authorList>
    </citation>
    <scope>NUCLEOTIDE SEQUENCE</scope>
</reference>
<protein>
    <submittedName>
        <fullName evidence="1">Uncharacterized protein</fullName>
    </submittedName>
</protein>
<evidence type="ECO:0000313" key="1">
    <source>
        <dbReference type="EMBL" id="JAI03719.1"/>
    </source>
</evidence>
<reference evidence="1" key="2">
    <citation type="journal article" date="2015" name="Fish Shellfish Immunol.">
        <title>Early steps in the European eel (Anguilla anguilla)-Vibrio vulnificus interaction in the gills: Role of the RtxA13 toxin.</title>
        <authorList>
            <person name="Callol A."/>
            <person name="Pajuelo D."/>
            <person name="Ebbesson L."/>
            <person name="Teles M."/>
            <person name="MacKenzie S."/>
            <person name="Amaro C."/>
        </authorList>
    </citation>
    <scope>NUCLEOTIDE SEQUENCE</scope>
</reference>